<organism evidence="2 3">
    <name type="scientific">Pedococcus bigeumensis</name>
    <dbReference type="NCBI Taxonomy" id="433644"/>
    <lineage>
        <taxon>Bacteria</taxon>
        <taxon>Bacillati</taxon>
        <taxon>Actinomycetota</taxon>
        <taxon>Actinomycetes</taxon>
        <taxon>Micrococcales</taxon>
        <taxon>Intrasporangiaceae</taxon>
        <taxon>Pedococcus</taxon>
    </lineage>
</organism>
<gene>
    <name evidence="2" type="ORF">EAH86_09825</name>
</gene>
<accession>A0A502CTW3</accession>
<dbReference type="InterPro" id="IPR003737">
    <property type="entry name" value="GlcNAc_PI_deacetylase-related"/>
</dbReference>
<dbReference type="OrthoDB" id="158614at2"/>
<reference evidence="2 3" key="1">
    <citation type="journal article" date="2019" name="Environ. Microbiol.">
        <title>Species interactions and distinct microbial communities in high Arctic permafrost affected cryosols are associated with the CH4 and CO2 gas fluxes.</title>
        <authorList>
            <person name="Altshuler I."/>
            <person name="Hamel J."/>
            <person name="Turney S."/>
            <person name="Magnuson E."/>
            <person name="Levesque R."/>
            <person name="Greer C."/>
            <person name="Whyte L.G."/>
        </authorList>
    </citation>
    <scope>NUCLEOTIDE SEQUENCE [LARGE SCALE GENOMIC DNA]</scope>
    <source>
        <strain evidence="2 3">S9.3A</strain>
    </source>
</reference>
<sequence length="270" mass="29330">MSTIVFLHAHPDDEASQTAGAMARAVAEGHRVVTVFATNGDHGELPAAGLPEGETLVHWRRREAQASADALGVQRIAWLGYADSGMRGWEQNTHDNAFHGADVDEAAAKLVAILDEEDADVLVGYDWHGGYGHPDHVKVHPVVHRAAELAARRPRLLESTMNRDIVRGVFQAAVAAGAGDQAFDPDSPMDDGNPLGTPEAEITWQVDTGDYLTQRRASLEAHRSQATDIEGMLAMPPEFFASFFGREHYIEPGVDTAQHPQMQVGWPFGD</sequence>
<dbReference type="Pfam" id="PF02585">
    <property type="entry name" value="PIG-L"/>
    <property type="match status" value="1"/>
</dbReference>
<evidence type="ECO:0000313" key="2">
    <source>
        <dbReference type="EMBL" id="TPG17065.1"/>
    </source>
</evidence>
<comment type="caution">
    <text evidence="2">The sequence shown here is derived from an EMBL/GenBank/DDBJ whole genome shotgun (WGS) entry which is preliminary data.</text>
</comment>
<dbReference type="AlphaFoldDB" id="A0A502CTW3"/>
<dbReference type="Proteomes" id="UP000317722">
    <property type="component" value="Unassembled WGS sequence"/>
</dbReference>
<dbReference type="SUPFAM" id="SSF102588">
    <property type="entry name" value="LmbE-like"/>
    <property type="match status" value="1"/>
</dbReference>
<dbReference type="GO" id="GO:0016137">
    <property type="term" value="P:glycoside metabolic process"/>
    <property type="evidence" value="ECO:0007669"/>
    <property type="project" value="UniProtKB-ARBA"/>
</dbReference>
<keyword evidence="3" id="KW-1185">Reference proteome</keyword>
<dbReference type="RefSeq" id="WP_140739814.1">
    <property type="nucleotide sequence ID" value="NZ_RCZM01000003.1"/>
</dbReference>
<dbReference type="Gene3D" id="3.40.50.10320">
    <property type="entry name" value="LmbE-like"/>
    <property type="match status" value="1"/>
</dbReference>
<proteinExistence type="predicted"/>
<protein>
    <submittedName>
        <fullName evidence="2">GlcNAc-PI de-N-acetylase</fullName>
    </submittedName>
</protein>
<name>A0A502CTW3_9MICO</name>
<dbReference type="GO" id="GO:0016811">
    <property type="term" value="F:hydrolase activity, acting on carbon-nitrogen (but not peptide) bonds, in linear amides"/>
    <property type="evidence" value="ECO:0007669"/>
    <property type="project" value="TreeGrafter"/>
</dbReference>
<dbReference type="PANTHER" id="PTHR12993">
    <property type="entry name" value="N-ACETYLGLUCOSAMINYL-PHOSPHATIDYLINOSITOL DE-N-ACETYLASE-RELATED"/>
    <property type="match status" value="1"/>
</dbReference>
<evidence type="ECO:0000256" key="1">
    <source>
        <dbReference type="ARBA" id="ARBA00022833"/>
    </source>
</evidence>
<dbReference type="InterPro" id="IPR024078">
    <property type="entry name" value="LmbE-like_dom_sf"/>
</dbReference>
<evidence type="ECO:0000313" key="3">
    <source>
        <dbReference type="Proteomes" id="UP000317722"/>
    </source>
</evidence>
<keyword evidence="1" id="KW-0862">Zinc</keyword>
<dbReference type="EMBL" id="RCZM01000003">
    <property type="protein sequence ID" value="TPG17065.1"/>
    <property type="molecule type" value="Genomic_DNA"/>
</dbReference>
<dbReference type="PANTHER" id="PTHR12993:SF26">
    <property type="entry name" value="1D-MYO-INOSITOL 2-ACETAMIDO-2-DEOXY-ALPHA-D-GLUCOPYRANOSIDE DEACETYLASE"/>
    <property type="match status" value="1"/>
</dbReference>